<name>A0AAE5ZIN2_CUPNH</name>
<dbReference type="Proteomes" id="UP000296079">
    <property type="component" value="Chromosome 2"/>
</dbReference>
<organism evidence="1 2">
    <name type="scientific">Cupriavidus necator (strain ATCC 17699 / DSM 428 / KCTC 22496 / NCIMB 10442 / H16 / Stanier 337)</name>
    <name type="common">Ralstonia eutropha</name>
    <dbReference type="NCBI Taxonomy" id="381666"/>
    <lineage>
        <taxon>Bacteria</taxon>
        <taxon>Pseudomonadati</taxon>
        <taxon>Pseudomonadota</taxon>
        <taxon>Betaproteobacteria</taxon>
        <taxon>Burkholderiales</taxon>
        <taxon>Burkholderiaceae</taxon>
        <taxon>Cupriavidus</taxon>
    </lineage>
</organism>
<evidence type="ECO:0000313" key="1">
    <source>
        <dbReference type="EMBL" id="QCC03692.1"/>
    </source>
</evidence>
<dbReference type="AlphaFoldDB" id="A0AAE5ZIN2"/>
<dbReference type="RefSeq" id="WP_136227858.1">
    <property type="nucleotide sequence ID" value="NC_008314.1"/>
</dbReference>
<protein>
    <submittedName>
        <fullName evidence="1">Uncharacterized protein</fullName>
    </submittedName>
</protein>
<proteinExistence type="predicted"/>
<accession>A0AAE5ZIN2</accession>
<reference evidence="1 2" key="1">
    <citation type="submission" date="2019-04" db="EMBL/GenBank/DDBJ databases">
        <title>Long-read de novo sequencing of Cupriavidus necator H16.</title>
        <authorList>
            <person name="Little G.T."/>
            <person name="Ehsaan M."/>
            <person name="Arenas-Lopez C."/>
            <person name="Jawed K."/>
            <person name="Winzer K."/>
            <person name="Kovacs K."/>
            <person name="Malys N."/>
            <person name="Minton N.P."/>
        </authorList>
    </citation>
    <scope>NUCLEOTIDE SEQUENCE [LARGE SCALE GENOMIC DNA]</scope>
    <source>
        <strain evidence="1 2">H16</strain>
    </source>
</reference>
<sequence length="101" mass="10215">MSNGLAAGGSGLAVAAVAAGLMRAAQVARESAGMLHDAPLLLKPPALRRNASGTACNQVTPFTFSNIFDLTLLQPFAYVLGNEGTFAGSFDANVALCAGDM</sequence>
<evidence type="ECO:0000313" key="2">
    <source>
        <dbReference type="Proteomes" id="UP000296079"/>
    </source>
</evidence>
<dbReference type="EMBL" id="CP039288">
    <property type="protein sequence ID" value="QCC03692.1"/>
    <property type="molecule type" value="Genomic_DNA"/>
</dbReference>
<gene>
    <name evidence="1" type="ORF">E6A55_24310</name>
</gene>